<protein>
    <submittedName>
        <fullName evidence="1">Uncharacterized protein</fullName>
    </submittedName>
</protein>
<gene>
    <name evidence="1" type="ORF">DWB77_06996</name>
</gene>
<proteinExistence type="predicted"/>
<reference evidence="1 2" key="1">
    <citation type="submission" date="2018-10" db="EMBL/GenBank/DDBJ databases">
        <title>Relationship between Morphology and Antimicrobial Activity in Streptomyces.</title>
        <authorList>
            <person name="Kang H.J."/>
            <person name="Kim S.B."/>
        </authorList>
    </citation>
    <scope>NUCLEOTIDE SEQUENCE [LARGE SCALE GENOMIC DNA]</scope>
    <source>
        <strain evidence="1 2">BH38</strain>
    </source>
</reference>
<accession>A0A387HS48</accession>
<dbReference type="RefSeq" id="WP_162952673.1">
    <property type="nucleotide sequence ID" value="NZ_CP032698.1"/>
</dbReference>
<dbReference type="KEGG" id="shun:DWB77_06996"/>
<organism evidence="1 2">
    <name type="scientific">Streptomyces hundungensis</name>
    <dbReference type="NCBI Taxonomy" id="1077946"/>
    <lineage>
        <taxon>Bacteria</taxon>
        <taxon>Bacillati</taxon>
        <taxon>Actinomycetota</taxon>
        <taxon>Actinomycetes</taxon>
        <taxon>Kitasatosporales</taxon>
        <taxon>Streptomycetaceae</taxon>
        <taxon>Streptomyces</taxon>
    </lineage>
</organism>
<dbReference type="EMBL" id="CP032698">
    <property type="protein sequence ID" value="AYG84782.1"/>
    <property type="molecule type" value="Genomic_DNA"/>
</dbReference>
<dbReference type="AlphaFoldDB" id="A0A387HS48"/>
<keyword evidence="2" id="KW-1185">Reference proteome</keyword>
<name>A0A387HS48_9ACTN</name>
<evidence type="ECO:0000313" key="2">
    <source>
        <dbReference type="Proteomes" id="UP000271554"/>
    </source>
</evidence>
<dbReference type="Proteomes" id="UP000271554">
    <property type="component" value="Chromosome"/>
</dbReference>
<evidence type="ECO:0000313" key="1">
    <source>
        <dbReference type="EMBL" id="AYG84782.1"/>
    </source>
</evidence>
<sequence>MNSAAIPGGKQPPAVDVRVHEKGTPGVWTVRCNAAGTVFPVPEASSSGS</sequence>